<dbReference type="GO" id="GO:0009055">
    <property type="term" value="F:electron transfer activity"/>
    <property type="evidence" value="ECO:0007669"/>
    <property type="project" value="InterPro"/>
</dbReference>
<keyword evidence="6" id="KW-1003">Cell membrane</keyword>
<evidence type="ECO:0000256" key="7">
    <source>
        <dbReference type="SAM" id="Phobius"/>
    </source>
</evidence>
<comment type="subunit">
    <text evidence="6">The complex is composed of six subunits: RnfA, RnfB, RnfC, RnfD, RnfE and RnfG.</text>
</comment>
<dbReference type="Pfam" id="PF04205">
    <property type="entry name" value="FMN_bind"/>
    <property type="match status" value="1"/>
</dbReference>
<evidence type="ECO:0000256" key="4">
    <source>
        <dbReference type="ARBA" id="ARBA00022643"/>
    </source>
</evidence>
<keyword evidence="2 6" id="KW-0597">Phosphoprotein</keyword>
<feature type="domain" description="FMN-binding" evidence="8">
    <location>
        <begin position="116"/>
        <end position="207"/>
    </location>
</feature>
<dbReference type="PIRSF" id="PIRSF006091">
    <property type="entry name" value="E_trnsport_RnfG"/>
    <property type="match status" value="1"/>
</dbReference>
<gene>
    <name evidence="6" type="primary">rnfG</name>
    <name evidence="9" type="ORF">H9787_00280</name>
</gene>
<keyword evidence="6" id="KW-1278">Translocase</keyword>
<keyword evidence="5 6" id="KW-0249">Electron transport</keyword>
<feature type="modified residue" description="FMN phosphoryl threonine" evidence="6">
    <location>
        <position position="190"/>
    </location>
</feature>
<keyword evidence="6 7" id="KW-0472">Membrane</keyword>
<reference evidence="9" key="2">
    <citation type="submission" date="2021-04" db="EMBL/GenBank/DDBJ databases">
        <authorList>
            <person name="Gilroy R."/>
        </authorList>
    </citation>
    <scope>NUCLEOTIDE SEQUENCE</scope>
    <source>
        <strain evidence="9">ChiBcec18-1249</strain>
    </source>
</reference>
<feature type="transmembrane region" description="Helical" evidence="7">
    <location>
        <begin position="17"/>
        <end position="39"/>
    </location>
</feature>
<evidence type="ECO:0000256" key="5">
    <source>
        <dbReference type="ARBA" id="ARBA00022982"/>
    </source>
</evidence>
<dbReference type="InterPro" id="IPR010209">
    <property type="entry name" value="Ion_transpt_RnfG/RsxG"/>
</dbReference>
<keyword evidence="4 6" id="KW-0288">FMN</keyword>
<reference evidence="9" key="1">
    <citation type="journal article" date="2021" name="PeerJ">
        <title>Extensive microbial diversity within the chicken gut microbiome revealed by metagenomics and culture.</title>
        <authorList>
            <person name="Gilroy R."/>
            <person name="Ravi A."/>
            <person name="Getino M."/>
            <person name="Pursley I."/>
            <person name="Horton D.L."/>
            <person name="Alikhan N.F."/>
            <person name="Baker D."/>
            <person name="Gharbi K."/>
            <person name="Hall N."/>
            <person name="Watson M."/>
            <person name="Adriaenssens E.M."/>
            <person name="Foster-Nyarko E."/>
            <person name="Jarju S."/>
            <person name="Secka A."/>
            <person name="Antonio M."/>
            <person name="Oren A."/>
            <person name="Chaudhuri R.R."/>
            <person name="La Ragione R."/>
            <person name="Hildebrand F."/>
            <person name="Pallen M.J."/>
        </authorList>
    </citation>
    <scope>NUCLEOTIDE SEQUENCE</scope>
    <source>
        <strain evidence="9">ChiBcec18-1249</strain>
    </source>
</reference>
<dbReference type="EMBL" id="DWZJ01000002">
    <property type="protein sequence ID" value="HJB12127.1"/>
    <property type="molecule type" value="Genomic_DNA"/>
</dbReference>
<dbReference type="GO" id="GO:0010181">
    <property type="term" value="F:FMN binding"/>
    <property type="evidence" value="ECO:0007669"/>
    <property type="project" value="InterPro"/>
</dbReference>
<dbReference type="SMART" id="SM00900">
    <property type="entry name" value="FMN_bind"/>
    <property type="match status" value="1"/>
</dbReference>
<keyword evidence="6 7" id="KW-1133">Transmembrane helix</keyword>
<dbReference type="EC" id="7.-.-.-" evidence="6"/>
<dbReference type="GO" id="GO:0005886">
    <property type="term" value="C:plasma membrane"/>
    <property type="evidence" value="ECO:0007669"/>
    <property type="project" value="UniProtKB-SubCell"/>
</dbReference>
<name>A0A9D2RRK6_9FIRM</name>
<dbReference type="PANTHER" id="PTHR36118">
    <property type="entry name" value="ION-TRANSLOCATING OXIDOREDUCTASE COMPLEX SUBUNIT G"/>
    <property type="match status" value="1"/>
</dbReference>
<evidence type="ECO:0000313" key="9">
    <source>
        <dbReference type="EMBL" id="HJB12127.1"/>
    </source>
</evidence>
<evidence type="ECO:0000259" key="8">
    <source>
        <dbReference type="SMART" id="SM00900"/>
    </source>
</evidence>
<evidence type="ECO:0000256" key="6">
    <source>
        <dbReference type="HAMAP-Rule" id="MF_00479"/>
    </source>
</evidence>
<comment type="function">
    <text evidence="6">Part of a membrane-bound complex that couples electron transfer with translocation of ions across the membrane.</text>
</comment>
<keyword evidence="3 6" id="KW-0285">Flavoprotein</keyword>
<keyword evidence="1 6" id="KW-0813">Transport</keyword>
<dbReference type="NCBIfam" id="TIGR01947">
    <property type="entry name" value="rnfG"/>
    <property type="match status" value="1"/>
</dbReference>
<dbReference type="GO" id="GO:0022900">
    <property type="term" value="P:electron transport chain"/>
    <property type="evidence" value="ECO:0007669"/>
    <property type="project" value="UniProtKB-UniRule"/>
</dbReference>
<protein>
    <recommendedName>
        <fullName evidence="6">Ion-translocating oxidoreductase complex subunit G</fullName>
        <ecNumber evidence="6">7.-.-.-</ecNumber>
    </recommendedName>
    <alternativeName>
        <fullName evidence="6">Rnf electron transport complex subunit G</fullName>
    </alternativeName>
</protein>
<dbReference type="AlphaFoldDB" id="A0A9D2RRK6"/>
<dbReference type="HAMAP" id="MF_00479">
    <property type="entry name" value="RsxG_RnfG"/>
    <property type="match status" value="1"/>
</dbReference>
<dbReference type="InterPro" id="IPR007329">
    <property type="entry name" value="FMN-bd"/>
</dbReference>
<dbReference type="PANTHER" id="PTHR36118:SF1">
    <property type="entry name" value="ION-TRANSLOCATING OXIDOREDUCTASE COMPLEX SUBUNIT G"/>
    <property type="match status" value="1"/>
</dbReference>
<evidence type="ECO:0000256" key="2">
    <source>
        <dbReference type="ARBA" id="ARBA00022553"/>
    </source>
</evidence>
<sequence>MSNEVKTKEKVDMDPKYIITLTVTLFITCVIVAGLLGLVNGVTAGPIAEINWQNTQAAMTQVVSDPDNTTFGETPLENTQAMTDAATAAGGTLGDIYEAQVNGETVGYAVTVSASGSQGTIEMMVGVDAEGTVTGVSIVSHSETSGIGTKVMGNEPTASGVGVLDQFIGKSAADGTLSVGTNVDAITGATVSTRGVTTGVNTALAAVGAMG</sequence>
<evidence type="ECO:0000256" key="3">
    <source>
        <dbReference type="ARBA" id="ARBA00022630"/>
    </source>
</evidence>
<keyword evidence="6 7" id="KW-0812">Transmembrane</keyword>
<accession>A0A9D2RRK6</accession>
<comment type="similarity">
    <text evidence="6">Belongs to the RnfG family.</text>
</comment>
<evidence type="ECO:0000313" key="10">
    <source>
        <dbReference type="Proteomes" id="UP000823824"/>
    </source>
</evidence>
<comment type="cofactor">
    <cofactor evidence="6">
        <name>FMN</name>
        <dbReference type="ChEBI" id="CHEBI:58210"/>
    </cofactor>
</comment>
<organism evidence="9 10">
    <name type="scientific">Candidatus Oscillibacter excrementigallinarum</name>
    <dbReference type="NCBI Taxonomy" id="2838716"/>
    <lineage>
        <taxon>Bacteria</taxon>
        <taxon>Bacillati</taxon>
        <taxon>Bacillota</taxon>
        <taxon>Clostridia</taxon>
        <taxon>Eubacteriales</taxon>
        <taxon>Oscillospiraceae</taxon>
        <taxon>Oscillibacter</taxon>
    </lineage>
</organism>
<proteinExistence type="inferred from homology"/>
<evidence type="ECO:0000256" key="1">
    <source>
        <dbReference type="ARBA" id="ARBA00022448"/>
    </source>
</evidence>
<comment type="subcellular location">
    <subcellularLocation>
        <location evidence="6">Cell membrane</location>
        <topology evidence="6">Single-pass membrane protein</topology>
    </subcellularLocation>
</comment>
<dbReference type="Proteomes" id="UP000823824">
    <property type="component" value="Unassembled WGS sequence"/>
</dbReference>
<comment type="caution">
    <text evidence="9">The sequence shown here is derived from an EMBL/GenBank/DDBJ whole genome shotgun (WGS) entry which is preliminary data.</text>
</comment>